<evidence type="ECO:0000256" key="1">
    <source>
        <dbReference type="ARBA" id="ARBA00023015"/>
    </source>
</evidence>
<dbReference type="PROSITE" id="PS50995">
    <property type="entry name" value="HTH_MARR_2"/>
    <property type="match status" value="1"/>
</dbReference>
<evidence type="ECO:0000256" key="2">
    <source>
        <dbReference type="ARBA" id="ARBA00023125"/>
    </source>
</evidence>
<dbReference type="InterPro" id="IPR000835">
    <property type="entry name" value="HTH_MarR-typ"/>
</dbReference>
<dbReference type="Pfam" id="PF01047">
    <property type="entry name" value="MarR"/>
    <property type="match status" value="1"/>
</dbReference>
<dbReference type="PANTHER" id="PTHR42756">
    <property type="entry name" value="TRANSCRIPTIONAL REGULATOR, MARR"/>
    <property type="match status" value="1"/>
</dbReference>
<comment type="caution">
    <text evidence="5">The sequence shown here is derived from an EMBL/GenBank/DDBJ whole genome shotgun (WGS) entry which is preliminary data.</text>
</comment>
<evidence type="ECO:0000256" key="3">
    <source>
        <dbReference type="ARBA" id="ARBA00023163"/>
    </source>
</evidence>
<dbReference type="InterPro" id="IPR036390">
    <property type="entry name" value="WH_DNA-bd_sf"/>
</dbReference>
<reference evidence="5 6" key="1">
    <citation type="journal article" date="2016" name="Int. J. Syst. Evol. Microbiol.">
        <title>Oceanobacillus halophilus sp. nov., a novel moderately halophilic bacterium from a hypersaline lake.</title>
        <authorList>
            <person name="Amoozegar M.A."/>
            <person name="Bagheri M."/>
            <person name="Makhdoumi A."/>
            <person name="Nikou M.M."/>
            <person name="Fazeli S.A.S."/>
            <person name="Schumann P."/>
            <person name="Sproer C."/>
            <person name="Sanchez-Porro C."/>
            <person name="Ventosa A."/>
        </authorList>
    </citation>
    <scope>NUCLEOTIDE SEQUENCE [LARGE SCALE GENOMIC DNA]</scope>
    <source>
        <strain evidence="5 6">DSM 23996</strain>
    </source>
</reference>
<evidence type="ECO:0000313" key="5">
    <source>
        <dbReference type="EMBL" id="RKQ34746.1"/>
    </source>
</evidence>
<dbReference type="SUPFAM" id="SSF46785">
    <property type="entry name" value="Winged helix' DNA-binding domain"/>
    <property type="match status" value="1"/>
</dbReference>
<keyword evidence="3" id="KW-0804">Transcription</keyword>
<dbReference type="Proteomes" id="UP000269301">
    <property type="component" value="Unassembled WGS sequence"/>
</dbReference>
<gene>
    <name evidence="5" type="ORF">D8M06_07475</name>
</gene>
<dbReference type="InterPro" id="IPR036388">
    <property type="entry name" value="WH-like_DNA-bd_sf"/>
</dbReference>
<dbReference type="GO" id="GO:0003700">
    <property type="term" value="F:DNA-binding transcription factor activity"/>
    <property type="evidence" value="ECO:0007669"/>
    <property type="project" value="InterPro"/>
</dbReference>
<evidence type="ECO:0000259" key="4">
    <source>
        <dbReference type="PROSITE" id="PS50995"/>
    </source>
</evidence>
<keyword evidence="2" id="KW-0238">DNA-binding</keyword>
<dbReference type="GO" id="GO:0003677">
    <property type="term" value="F:DNA binding"/>
    <property type="evidence" value="ECO:0007669"/>
    <property type="project" value="UniProtKB-KW"/>
</dbReference>
<keyword evidence="1" id="KW-0805">Transcription regulation</keyword>
<accession>A0A495A4W6</accession>
<protein>
    <submittedName>
        <fullName evidence="5">MarR family transcriptional regulator</fullName>
    </submittedName>
</protein>
<feature type="domain" description="HTH marR-type" evidence="4">
    <location>
        <begin position="7"/>
        <end position="141"/>
    </location>
</feature>
<dbReference type="EMBL" id="RBZP01000003">
    <property type="protein sequence ID" value="RKQ34746.1"/>
    <property type="molecule type" value="Genomic_DNA"/>
</dbReference>
<dbReference type="AlphaFoldDB" id="A0A495A4W6"/>
<evidence type="ECO:0000313" key="6">
    <source>
        <dbReference type="Proteomes" id="UP000269301"/>
    </source>
</evidence>
<proteinExistence type="predicted"/>
<dbReference type="Gene3D" id="1.10.10.10">
    <property type="entry name" value="Winged helix-like DNA-binding domain superfamily/Winged helix DNA-binding domain"/>
    <property type="match status" value="1"/>
</dbReference>
<dbReference type="SMART" id="SM00347">
    <property type="entry name" value="HTH_MARR"/>
    <property type="match status" value="1"/>
</dbReference>
<organism evidence="5 6">
    <name type="scientific">Oceanobacillus halophilus</name>
    <dbReference type="NCBI Taxonomy" id="930130"/>
    <lineage>
        <taxon>Bacteria</taxon>
        <taxon>Bacillati</taxon>
        <taxon>Bacillota</taxon>
        <taxon>Bacilli</taxon>
        <taxon>Bacillales</taxon>
        <taxon>Bacillaceae</taxon>
        <taxon>Oceanobacillus</taxon>
    </lineage>
</organism>
<dbReference type="PANTHER" id="PTHR42756:SF1">
    <property type="entry name" value="TRANSCRIPTIONAL REPRESSOR OF EMRAB OPERON"/>
    <property type="match status" value="1"/>
</dbReference>
<name>A0A495A4W6_9BACI</name>
<sequence>MRRILMERSFFHQHLQFSRSFTKKLNEQLAEVGLYHSQWLLIYYLKEFETATLVDISNYLDVEKPTITRTVNRLEERGLIRKVPSKDRRERRIGLTEKGNEVYGEAGKVVKSFEQSLMEGMQETEIVSTIRTIQLLKKKLN</sequence>
<keyword evidence="6" id="KW-1185">Reference proteome</keyword>